<feature type="region of interest" description="Disordered" evidence="1">
    <location>
        <begin position="1038"/>
        <end position="1228"/>
    </location>
</feature>
<dbReference type="SUPFAM" id="SSF53098">
    <property type="entry name" value="Ribonuclease H-like"/>
    <property type="match status" value="1"/>
</dbReference>
<proteinExistence type="predicted"/>
<dbReference type="InterPro" id="IPR012337">
    <property type="entry name" value="RNaseH-like_sf"/>
</dbReference>
<dbReference type="OrthoDB" id="447452at2759"/>
<gene>
    <name evidence="3" type="primary">GIP</name>
    <name evidence="3" type="ORF">AK812_SmicGene44514</name>
</gene>
<feature type="compositionally biased region" description="Basic and acidic residues" evidence="1">
    <location>
        <begin position="1112"/>
        <end position="1121"/>
    </location>
</feature>
<dbReference type="Pfam" id="PF07727">
    <property type="entry name" value="RVT_2"/>
    <property type="match status" value="1"/>
</dbReference>
<dbReference type="Gene3D" id="3.30.420.10">
    <property type="entry name" value="Ribonuclease H-like superfamily/Ribonuclease H"/>
    <property type="match status" value="1"/>
</dbReference>
<dbReference type="InterPro" id="IPR013103">
    <property type="entry name" value="RVT_2"/>
</dbReference>
<evidence type="ECO:0000313" key="3">
    <source>
        <dbReference type="EMBL" id="OLP75656.1"/>
    </source>
</evidence>
<dbReference type="GO" id="GO:0015074">
    <property type="term" value="P:DNA integration"/>
    <property type="evidence" value="ECO:0007669"/>
    <property type="project" value="InterPro"/>
</dbReference>
<feature type="compositionally biased region" description="Low complexity" evidence="1">
    <location>
        <begin position="1964"/>
        <end position="1991"/>
    </location>
</feature>
<dbReference type="GO" id="GO:0003676">
    <property type="term" value="F:nucleic acid binding"/>
    <property type="evidence" value="ECO:0007669"/>
    <property type="project" value="InterPro"/>
</dbReference>
<evidence type="ECO:0000259" key="2">
    <source>
        <dbReference type="PROSITE" id="PS50994"/>
    </source>
</evidence>
<comment type="caution">
    <text evidence="3">The sequence shown here is derived from an EMBL/GenBank/DDBJ whole genome shotgun (WGS) entry which is preliminary data.</text>
</comment>
<feature type="region of interest" description="Disordered" evidence="1">
    <location>
        <begin position="337"/>
        <end position="390"/>
    </location>
</feature>
<feature type="compositionally biased region" description="Basic and acidic residues" evidence="1">
    <location>
        <begin position="1997"/>
        <end position="2008"/>
    </location>
</feature>
<accession>A0A1Q9BY98</accession>
<protein>
    <submittedName>
        <fullName evidence="3">Copia protein</fullName>
    </submittedName>
</protein>
<dbReference type="InterPro" id="IPR001584">
    <property type="entry name" value="Integrase_cat-core"/>
</dbReference>
<dbReference type="OMA" id="YIGCECK"/>
<feature type="compositionally biased region" description="Basic and acidic residues" evidence="1">
    <location>
        <begin position="34"/>
        <end position="54"/>
    </location>
</feature>
<feature type="region of interest" description="Disordered" evidence="1">
    <location>
        <begin position="1"/>
        <end position="65"/>
    </location>
</feature>
<dbReference type="PROSITE" id="PS50994">
    <property type="entry name" value="INTEGRASE"/>
    <property type="match status" value="1"/>
</dbReference>
<evidence type="ECO:0000256" key="1">
    <source>
        <dbReference type="SAM" id="MobiDB-lite"/>
    </source>
</evidence>
<feature type="compositionally biased region" description="Basic and acidic residues" evidence="1">
    <location>
        <begin position="1930"/>
        <end position="1956"/>
    </location>
</feature>
<keyword evidence="4" id="KW-1185">Reference proteome</keyword>
<feature type="region of interest" description="Disordered" evidence="1">
    <location>
        <begin position="1930"/>
        <end position="2008"/>
    </location>
</feature>
<evidence type="ECO:0000313" key="4">
    <source>
        <dbReference type="Proteomes" id="UP000186817"/>
    </source>
</evidence>
<organism evidence="3 4">
    <name type="scientific">Symbiodinium microadriaticum</name>
    <name type="common">Dinoflagellate</name>
    <name type="synonym">Zooxanthella microadriatica</name>
    <dbReference type="NCBI Taxonomy" id="2951"/>
    <lineage>
        <taxon>Eukaryota</taxon>
        <taxon>Sar</taxon>
        <taxon>Alveolata</taxon>
        <taxon>Dinophyceae</taxon>
        <taxon>Suessiales</taxon>
        <taxon>Symbiodiniaceae</taxon>
        <taxon>Symbiodinium</taxon>
    </lineage>
</organism>
<name>A0A1Q9BY98_SYMMI</name>
<feature type="domain" description="Integrase catalytic" evidence="2">
    <location>
        <begin position="1568"/>
        <end position="1735"/>
    </location>
</feature>
<feature type="compositionally biased region" description="Polar residues" evidence="1">
    <location>
        <begin position="1196"/>
        <end position="1208"/>
    </location>
</feature>
<sequence length="2724" mass="305217">MSRRTTRSWRPVPLSGTGAEADGPTPDPIEETPDDRVGHSEENGLERQSHREVDNGDVPDPWADYLRDQGQSRWTWQARSWDDDWSWNAWGRHSWGQWSDDGWGPTQAGWLSDEQMRGFHVASLKNTTALEKGCWVGSHGTSTPHARSDPGQDEKGKPTEKLNVPEFDGEGGSDAEVGREARSYIRRVQVWLRCTKLPPRQQALALYTALKGKAWIYAEELSVDQLASERGMDYYMEWLQTRFMEAEVSKVSHVMSELFRRCKRKPEQSVRDFNVEFERLVLRLHELHCELPALVKAWLYVDKLKLSENEEVSLLASVNNEYDVRRLQQAALIQDRGLRRPGQHQEAATTKPGWKRWGKQSVHVTAHGAGEETSDDEARPEHEAHPSDDDLVDEEVAAQCHSAYLAYQSAKDRYREAVRGRGVDQDAVRQRNEQRLKEAKARSYCSACKRRGHWHKDAECPLRGKVQPTQRAEHDKPQQAQMCNHVFMTSWGRASTWEDDVPDHDGEIAKDLFQDTADYQDELPDDIPQDSPSGAIIVPTGYQNELPDDIPQDHPDVATTGFKAKLVFMMANGGREGGGWTLSSGMNAIVDTACTRTVAGHDWYENYCLLLDRAGKAPNIVEAVDHFKFGASRVHVSKFSVNAWFSTQGKAYVVNVAVVPCRVPLLFSRPVLASLGACYDIGAQKMSLTKLGLYDVPLLTGDTGHPVIPVDQFCEGSVPDVAVPTFEDAWIPAQTEYKDVLAASASPASPSPNPSAKSSIFYPKKLDPTIMSMVSGEWDLGGHTFFTWWRGAKQSRDFWVETERELVRVHVVPRKHPFDPSLWATKYTHLKDALLNELSATRCTDAVPCLSEGVVLKQFQDIWEQQEDLKRELGQLNSTISPPPLWMARRELLSPWKMKKDEILEELGGYNVLVHPRWTVPELRDILIEQRQQHGIPKAVAPDPMKGISKMTLEELISEAQKQNITLPSKPTKGALMRMLRDSKATEADTVVLFGKYKTWYYRELPQGYLQWAVQETRSGSSHPDLVRLANWARTVLKDPTTPAEKEQKETLDDPETTAKTAPPKMERRLRDVPAELGRVVGAGEFSPRAPPGPGPRGQQRQHGARRQRRGHGGDRRDRGKAGSPEAEARSATQSRTEGQDEGQGRAACGSDPPGRYLSAGEAASSDEEGEAATNEDVPHSAFIVVNDQDSDDSQLPETTRAESPTTMRQRAVEGIRRRRRRDRPLKEKLTNGAHTLLHALGVWMVMMQSVVAEPLSDAWAVLQPKHHRPDEAGRADFLELFGGRSPRLSEGFARRRRKVLMPRDPQHGHDLYHPAVQDEILKEISDQRQPDGNTQEQRRDRKRENRMLDFLRRVGQLQRLLRGHFCVEAPQSSPLWRHPALNLWALEGDTYKVSIDLCQYEAPEPNKVYMEQTVELLATHEAFKELARKCPGDHLHMAFGRGFTGRARTWHTTAFATAVVQVVDKVKTNPYVAFMAGDGPVEEAQERADPDEDPDPVEGAQAISFKGRVNEKVASTLRRIHQNLGHPPNRELIRHLRLSGASAALIQGANQLHCRTCSRSTKTRSAKVAHPASYLDFNETVAIDVIWLSTSDSETARLPALNIVDLASTYQVVVLMDSTKSAAAAKAFTSGWLHWAGAPKMVLADLDSAFKDKFTELLDRRRVGMRCSAGQAHWQNGVAERHGASWKAIWDKVVAAQGTLTEEAEDTAAAVNDAKNSLRNHAGFSPRQWLFGANDHRGDDYENAIGETESPFDATTPATKFGRLQALRLAAKTAFFETKAKEAVQRAGSHKPRVEGAPFEPGSLVYIYRLLRPGKGKKPKPTWLGPATVIGREGSNYWLARGGRCLLAAPEHLRTAEHEEVNEMLRVKLAMAEVKKVIKEADPDQYEVLSESYDMEVDDQHAPNDGNSLTMEVEMEFEGGVPREHSAARLEAAGRREERVEQARRRQALQDDVPHSIKRLRLGPSAPSMAGQPAGPQAAASSSTGPPQSANMMVHRASEKGREKQREKELKWHEIPPHEQHLYVGAEELQWNEHVKYEAVRALSLEESARVRQEVPHSRILRSRFAYKDKHYSKRKADPNLGPKPKARLCVAGQTDPDLGTKDLMVDAPTASRHSILLACQLALERQWRASIGDISAAFLNGIKAPRQLYFEQPKRGIPSLEKGQLVEILKGVFGLSTSPKLWWLKLSEELLRLELSFGGEKVKTVQHPVDPCVFLLRGEASRRTHGIILTHVDDLLLMSEPGLQKPIQELLGEKFPIDGWEDNEFEYIGCECKFLGDRIEIGQKNYTENRVDTVNLNRQAADAEEASPEQLEENRTSVGSLSWLAKQTRPDLQFSVATCQRCQNHPTVKDLRATNKAVATAKEFKDEALVLRRIGEANLAICVYHDAAWANVPDDAADQEDDAWLGGHNVASQLGYLVMAMGQQAIKGESTAFSLLDWRSKASSRVCRSTFAGETMSCGEGLESALYLRSLLIGMITGEAANEETAAWYVPIHLFTDCRSLFDHVHREGAPKAPSEKRLAIDLAALRQTLMREAKIQWLQKHGPDATLTPEKPLRPPPLHWVPTEDQLADMMTKAMKAEAWRKACATGTVKIPLKVQEIDGLSYVHNYIGSTEKHRPGMAPFCIFDRGEILPTTQPSQANGFNFQPSARPQEGTRDAGPQLQNCFPALWAQELSNDMITSSASSLFLLAFAFIRILRREGPSAEAEDKHRQLIIHWLQLREL</sequence>
<feature type="region of interest" description="Disordered" evidence="1">
    <location>
        <begin position="1325"/>
        <end position="1345"/>
    </location>
</feature>
<dbReference type="InterPro" id="IPR036397">
    <property type="entry name" value="RNaseH_sf"/>
</dbReference>
<reference evidence="3 4" key="1">
    <citation type="submission" date="2016-02" db="EMBL/GenBank/DDBJ databases">
        <title>Genome analysis of coral dinoflagellate symbionts highlights evolutionary adaptations to a symbiotic lifestyle.</title>
        <authorList>
            <person name="Aranda M."/>
            <person name="Li Y."/>
            <person name="Liew Y.J."/>
            <person name="Baumgarten S."/>
            <person name="Simakov O."/>
            <person name="Wilson M."/>
            <person name="Piel J."/>
            <person name="Ashoor H."/>
            <person name="Bougouffa S."/>
            <person name="Bajic V.B."/>
            <person name="Ryu T."/>
            <person name="Ravasi T."/>
            <person name="Bayer T."/>
            <person name="Micklem G."/>
            <person name="Kim H."/>
            <person name="Bhak J."/>
            <person name="Lajeunesse T.C."/>
            <person name="Voolstra C.R."/>
        </authorList>
    </citation>
    <scope>NUCLEOTIDE SEQUENCE [LARGE SCALE GENOMIC DNA]</scope>
    <source>
        <strain evidence="3 4">CCMP2467</strain>
    </source>
</reference>
<feature type="region of interest" description="Disordered" evidence="1">
    <location>
        <begin position="135"/>
        <end position="175"/>
    </location>
</feature>
<dbReference type="Proteomes" id="UP000186817">
    <property type="component" value="Unassembled WGS sequence"/>
</dbReference>
<dbReference type="EMBL" id="LSRX01002345">
    <property type="protein sequence ID" value="OLP75656.1"/>
    <property type="molecule type" value="Genomic_DNA"/>
</dbReference>
<feature type="compositionally biased region" description="Basic and acidic residues" evidence="1">
    <location>
        <begin position="376"/>
        <end position="388"/>
    </location>
</feature>
<feature type="compositionally biased region" description="Basic and acidic residues" evidence="1">
    <location>
        <begin position="146"/>
        <end position="160"/>
    </location>
</feature>
<feature type="compositionally biased region" description="Basic and acidic residues" evidence="1">
    <location>
        <begin position="1065"/>
        <end position="1074"/>
    </location>
</feature>